<keyword evidence="5" id="KW-1133">Transmembrane helix</keyword>
<dbReference type="EMBL" id="VIBQ01000104">
    <property type="protein sequence ID" value="KAB8784166.1"/>
    <property type="molecule type" value="Genomic_DNA"/>
</dbReference>
<protein>
    <recommendedName>
        <fullName evidence="7">Gnk2-homologous domain-containing protein</fullName>
    </recommendedName>
</protein>
<feature type="signal peptide" evidence="6">
    <location>
        <begin position="1"/>
        <end position="31"/>
    </location>
</feature>
<evidence type="ECO:0000256" key="1">
    <source>
        <dbReference type="ARBA" id="ARBA00022729"/>
    </source>
</evidence>
<dbReference type="InterPro" id="IPR002902">
    <property type="entry name" value="GNK2"/>
</dbReference>
<evidence type="ECO:0000259" key="7">
    <source>
        <dbReference type="PROSITE" id="PS51473"/>
    </source>
</evidence>
<dbReference type="Gene3D" id="3.30.200.20">
    <property type="entry name" value="Phosphorylase Kinase, domain 1"/>
    <property type="match status" value="1"/>
</dbReference>
<comment type="caution">
    <text evidence="8">The sequence shown here is derived from an EMBL/GenBank/DDBJ whole genome shotgun (WGS) entry which is preliminary data.</text>
</comment>
<dbReference type="OrthoDB" id="4062651at2759"/>
<dbReference type="PROSITE" id="PS51473">
    <property type="entry name" value="GNK2"/>
    <property type="match status" value="2"/>
</dbReference>
<keyword evidence="5" id="KW-0472">Membrane</keyword>
<organism evidence="8 9">
    <name type="scientific">Carpinus fangiana</name>
    <dbReference type="NCBI Taxonomy" id="176857"/>
    <lineage>
        <taxon>Eukaryota</taxon>
        <taxon>Viridiplantae</taxon>
        <taxon>Streptophyta</taxon>
        <taxon>Embryophyta</taxon>
        <taxon>Tracheophyta</taxon>
        <taxon>Spermatophyta</taxon>
        <taxon>Magnoliopsida</taxon>
        <taxon>eudicotyledons</taxon>
        <taxon>Gunneridae</taxon>
        <taxon>Pentapetalae</taxon>
        <taxon>rosids</taxon>
        <taxon>fabids</taxon>
        <taxon>Fagales</taxon>
        <taxon>Betulaceae</taxon>
        <taxon>Carpinus</taxon>
    </lineage>
</organism>
<dbReference type="CDD" id="cd23509">
    <property type="entry name" value="Gnk2-like"/>
    <property type="match status" value="2"/>
</dbReference>
<feature type="domain" description="Gnk2-homologous" evidence="7">
    <location>
        <begin position="34"/>
        <end position="139"/>
    </location>
</feature>
<feature type="domain" description="Gnk2-homologous" evidence="7">
    <location>
        <begin position="145"/>
        <end position="253"/>
    </location>
</feature>
<comment type="catalytic activity">
    <reaction evidence="3">
        <text>L-seryl-[protein] + ATP = O-phospho-L-seryl-[protein] + ADP + H(+)</text>
        <dbReference type="Rhea" id="RHEA:17989"/>
        <dbReference type="Rhea" id="RHEA-COMP:9863"/>
        <dbReference type="Rhea" id="RHEA-COMP:11604"/>
        <dbReference type="ChEBI" id="CHEBI:15378"/>
        <dbReference type="ChEBI" id="CHEBI:29999"/>
        <dbReference type="ChEBI" id="CHEBI:30616"/>
        <dbReference type="ChEBI" id="CHEBI:83421"/>
        <dbReference type="ChEBI" id="CHEBI:456216"/>
    </reaction>
</comment>
<proteinExistence type="predicted"/>
<reference evidence="8 9" key="1">
    <citation type="submission" date="2019-06" db="EMBL/GenBank/DDBJ databases">
        <title>A chromosomal-level reference genome of Carpinus fangiana (Coryloideae, Betulaceae).</title>
        <authorList>
            <person name="Yang X."/>
            <person name="Wang Z."/>
            <person name="Zhang L."/>
            <person name="Hao G."/>
            <person name="Liu J."/>
            <person name="Yang Y."/>
        </authorList>
    </citation>
    <scope>NUCLEOTIDE SEQUENCE [LARGE SCALE GENOMIC DNA]</scope>
    <source>
        <strain evidence="8">Cfa_2016G</strain>
        <tissue evidence="8">Leaf</tissue>
    </source>
</reference>
<evidence type="ECO:0000256" key="4">
    <source>
        <dbReference type="ARBA" id="ARBA00047951"/>
    </source>
</evidence>
<evidence type="ECO:0000256" key="2">
    <source>
        <dbReference type="ARBA" id="ARBA00022737"/>
    </source>
</evidence>
<comment type="catalytic activity">
    <reaction evidence="4">
        <text>L-threonyl-[protein] + ATP = O-phospho-L-threonyl-[protein] + ADP + H(+)</text>
        <dbReference type="Rhea" id="RHEA:46608"/>
        <dbReference type="Rhea" id="RHEA-COMP:11060"/>
        <dbReference type="Rhea" id="RHEA-COMP:11605"/>
        <dbReference type="ChEBI" id="CHEBI:15378"/>
        <dbReference type="ChEBI" id="CHEBI:30013"/>
        <dbReference type="ChEBI" id="CHEBI:30616"/>
        <dbReference type="ChEBI" id="CHEBI:61977"/>
        <dbReference type="ChEBI" id="CHEBI:456216"/>
    </reaction>
</comment>
<sequence length="368" mass="39916">MGSPGFNLCATTLFVLSFLISFFLSQTGTQAAPTYVYHDCQNTTTFTANSTYQSNLNRLLASFTSNANRSTGFYNTTVSSGNSVDTVYGIFLCRGDLSTDACRDCAADTTKDVVDRCPNQKVVVAWYDECMLRYSNQNIFSRMVMDPNVLLTNTGNISEPNRFGLLVRTTMDELASGVSNLGPGAKKFGAKEANFTALQKLYTLLQCTADLSGSDCHWCLMVAIMNVVDCCGGRIGARALFPSCNARFEIYPFYQPQNTSAPTPSTPALVPPPPVSVTAPEGKNKISTATIAAIVVPIAASVVFFILGYIFIIRRRKYSAVKGENDAINDMTTVESLQFDFATIEAATNKFSNDNKLGQGGFGVVYKV</sequence>
<evidence type="ECO:0000313" key="9">
    <source>
        <dbReference type="Proteomes" id="UP000327013"/>
    </source>
</evidence>
<dbReference type="PANTHER" id="PTHR32099">
    <property type="entry name" value="CYSTEINE-RICH REPEAT SECRETORY PROTEIN"/>
    <property type="match status" value="1"/>
</dbReference>
<evidence type="ECO:0000256" key="6">
    <source>
        <dbReference type="SAM" id="SignalP"/>
    </source>
</evidence>
<name>A0A5N6L4R2_9ROSI</name>
<dbReference type="Pfam" id="PF01657">
    <property type="entry name" value="Stress-antifung"/>
    <property type="match status" value="2"/>
</dbReference>
<feature type="chain" id="PRO_5024272277" description="Gnk2-homologous domain-containing protein" evidence="6">
    <location>
        <begin position="32"/>
        <end position="368"/>
    </location>
</feature>
<evidence type="ECO:0000313" key="8">
    <source>
        <dbReference type="EMBL" id="KAB8784166.1"/>
    </source>
</evidence>
<keyword evidence="1 6" id="KW-0732">Signal</keyword>
<keyword evidence="5" id="KW-0812">Transmembrane</keyword>
<evidence type="ECO:0000256" key="3">
    <source>
        <dbReference type="ARBA" id="ARBA00047558"/>
    </source>
</evidence>
<keyword evidence="9" id="KW-1185">Reference proteome</keyword>
<accession>A0A5N6L4R2</accession>
<dbReference type="FunFam" id="3.30.430.20:FF:000013">
    <property type="entry name" value="Cysteine-rich RLK (RECEPTOR-like protein kinase) 23"/>
    <property type="match status" value="1"/>
</dbReference>
<keyword evidence="2" id="KW-0677">Repeat</keyword>
<dbReference type="FunFam" id="3.30.430.20:FF:000012">
    <property type="entry name" value="Cysteine-rich receptor-like protein kinase 25"/>
    <property type="match status" value="1"/>
</dbReference>
<feature type="transmembrane region" description="Helical" evidence="5">
    <location>
        <begin position="291"/>
        <end position="312"/>
    </location>
</feature>
<dbReference type="InterPro" id="IPR038408">
    <property type="entry name" value="GNK2_sf"/>
</dbReference>
<dbReference type="AlphaFoldDB" id="A0A5N6L4R2"/>
<evidence type="ECO:0000256" key="5">
    <source>
        <dbReference type="SAM" id="Phobius"/>
    </source>
</evidence>
<gene>
    <name evidence="8" type="ORF">FH972_026694</name>
</gene>
<dbReference type="Gene3D" id="3.30.430.20">
    <property type="entry name" value="Gnk2 domain, C-X8-C-X2-C motif"/>
    <property type="match status" value="2"/>
</dbReference>
<dbReference type="Proteomes" id="UP000327013">
    <property type="component" value="Unassembled WGS sequence"/>
</dbReference>
<dbReference type="PANTHER" id="PTHR32099:SF110">
    <property type="entry name" value="CYSTEINE-RICH RECEPTOR-KINASE-LIKE PROTEIN"/>
    <property type="match status" value="1"/>
</dbReference>